<evidence type="ECO:0000313" key="6">
    <source>
        <dbReference type="Proteomes" id="UP001519924"/>
    </source>
</evidence>
<accession>A0ABS7F3J1</accession>
<evidence type="ECO:0000256" key="3">
    <source>
        <dbReference type="ARBA" id="ARBA00023027"/>
    </source>
</evidence>
<dbReference type="RefSeq" id="WP_220117922.1">
    <property type="nucleotide sequence ID" value="NZ_JAHZUY010000032.1"/>
</dbReference>
<evidence type="ECO:0000256" key="2">
    <source>
        <dbReference type="ARBA" id="ARBA00023002"/>
    </source>
</evidence>
<protein>
    <submittedName>
        <fullName evidence="5">NAD(P)-dependent oxidoreductase</fullName>
    </submittedName>
</protein>
<feature type="domain" description="NAD-dependent epimerase/dehydratase" evidence="4">
    <location>
        <begin position="8"/>
        <end position="172"/>
    </location>
</feature>
<dbReference type="Proteomes" id="UP001519924">
    <property type="component" value="Unassembled WGS sequence"/>
</dbReference>
<dbReference type="EMBL" id="JAHZUY010000032">
    <property type="protein sequence ID" value="MBW8270176.1"/>
    <property type="molecule type" value="Genomic_DNA"/>
</dbReference>
<comment type="similarity">
    <text evidence="1">Belongs to the NAD(P)-dependent epimerase/dehydratase family.</text>
</comment>
<dbReference type="PANTHER" id="PTHR43103:SF5">
    <property type="entry name" value="4-EPIMERASE, PUTATIVE (AFU_ORTHOLOGUE AFUA_7G00360)-RELATED"/>
    <property type="match status" value="1"/>
</dbReference>
<dbReference type="PANTHER" id="PTHR43103">
    <property type="entry name" value="NUCLEOSIDE-DIPHOSPHATE-SUGAR EPIMERASE"/>
    <property type="match status" value="1"/>
</dbReference>
<keyword evidence="6" id="KW-1185">Reference proteome</keyword>
<dbReference type="InterPro" id="IPR036291">
    <property type="entry name" value="NAD(P)-bd_dom_sf"/>
</dbReference>
<proteinExistence type="inferred from homology"/>
<gene>
    <name evidence="5" type="ORF">K1J50_11835</name>
</gene>
<evidence type="ECO:0000256" key="1">
    <source>
        <dbReference type="ARBA" id="ARBA00007637"/>
    </source>
</evidence>
<name>A0ABS7F3J1_9PROT</name>
<keyword evidence="2" id="KW-0560">Oxidoreductase</keyword>
<keyword evidence="3" id="KW-0520">NAD</keyword>
<comment type="caution">
    <text evidence="5">The sequence shown here is derived from an EMBL/GenBank/DDBJ whole genome shotgun (WGS) entry which is preliminary data.</text>
</comment>
<dbReference type="Pfam" id="PF01370">
    <property type="entry name" value="Epimerase"/>
    <property type="match status" value="1"/>
</dbReference>
<dbReference type="SUPFAM" id="SSF51735">
    <property type="entry name" value="NAD(P)-binding Rossmann-fold domains"/>
    <property type="match status" value="1"/>
</dbReference>
<sequence length="279" mass="30725">MTIPPKPVLLTGASGALGRMLARELAAAGWTLRLTDIAPFPDPLPPRAAFVRADLNDGVALLRQAEGCGAILHFGGVSVERPFEEVLGPNLRGLYHVYEAARRERARVVFASSNHAIGFHERPREGEPRLAFGCAFRADGYYGLSKAYGELMGRLYWDKHGVENVNLRIGSCVPKPTDARMLATWLSYPDLVRLVIACVAAPRTGHAVIWGCSDNPRSFWGEDHRDRIGWRPRDSAEAYRAEVEGRLGDPVAERYQGGAYASIEYSRATPAPRDPFALE</sequence>
<dbReference type="Gene3D" id="3.40.50.720">
    <property type="entry name" value="NAD(P)-binding Rossmann-like Domain"/>
    <property type="match status" value="1"/>
</dbReference>
<reference evidence="5 6" key="1">
    <citation type="submission" date="2021-08" db="EMBL/GenBank/DDBJ databases">
        <title>Caldovatus sediminis gen. nov., sp. nov., a moderately thermophilic bacterium isolated from a hot spring.</title>
        <authorList>
            <person name="Hu C.-J."/>
            <person name="Li W.-J."/>
            <person name="Xian W.-D."/>
        </authorList>
    </citation>
    <scope>NUCLEOTIDE SEQUENCE [LARGE SCALE GENOMIC DNA]</scope>
    <source>
        <strain evidence="5 6">SYSU G05006</strain>
    </source>
</reference>
<organism evidence="5 6">
    <name type="scientific">Caldovatus aquaticus</name>
    <dbReference type="NCBI Taxonomy" id="2865671"/>
    <lineage>
        <taxon>Bacteria</taxon>
        <taxon>Pseudomonadati</taxon>
        <taxon>Pseudomonadota</taxon>
        <taxon>Alphaproteobacteria</taxon>
        <taxon>Acetobacterales</taxon>
        <taxon>Roseomonadaceae</taxon>
        <taxon>Caldovatus</taxon>
    </lineage>
</organism>
<evidence type="ECO:0000313" key="5">
    <source>
        <dbReference type="EMBL" id="MBW8270176.1"/>
    </source>
</evidence>
<evidence type="ECO:0000259" key="4">
    <source>
        <dbReference type="Pfam" id="PF01370"/>
    </source>
</evidence>
<dbReference type="InterPro" id="IPR001509">
    <property type="entry name" value="Epimerase_deHydtase"/>
</dbReference>